<reference evidence="3 4" key="1">
    <citation type="journal article" date="2006" name="Int. J. Syst. Evol. Microbiol.">
        <title>Chryseobacterium hispanicum sp. nov., isolated from the drinking water distribution system of Sevilla, Spain.</title>
        <authorList>
            <person name="Gallego V."/>
            <person name="Garcia M.T."/>
            <person name="Ventosa A."/>
        </authorList>
    </citation>
    <scope>NUCLEOTIDE SEQUENCE [LARGE SCALE GENOMIC DNA]</scope>
    <source>
        <strain evidence="3 4">KCTC 22104</strain>
    </source>
</reference>
<proteinExistence type="predicted"/>
<accession>A0A3D9D049</accession>
<dbReference type="SUPFAM" id="SSF53098">
    <property type="entry name" value="Ribonuclease H-like"/>
    <property type="match status" value="1"/>
</dbReference>
<name>A0A3D9D049_9FLAO</name>
<dbReference type="Proteomes" id="UP000256326">
    <property type="component" value="Unassembled WGS sequence"/>
</dbReference>
<dbReference type="AlphaFoldDB" id="A0A3D9D049"/>
<dbReference type="GO" id="GO:0003676">
    <property type="term" value="F:nucleic acid binding"/>
    <property type="evidence" value="ECO:0007669"/>
    <property type="project" value="InterPro"/>
</dbReference>
<feature type="region of interest" description="Disordered" evidence="1">
    <location>
        <begin position="676"/>
        <end position="701"/>
    </location>
</feature>
<protein>
    <submittedName>
        <fullName evidence="3">Transposase</fullName>
    </submittedName>
</protein>
<evidence type="ECO:0000313" key="4">
    <source>
        <dbReference type="Proteomes" id="UP000256326"/>
    </source>
</evidence>
<dbReference type="InterPro" id="IPR036397">
    <property type="entry name" value="RNaseH_sf"/>
</dbReference>
<keyword evidence="4" id="KW-1185">Reference proteome</keyword>
<dbReference type="Gene3D" id="3.30.420.10">
    <property type="entry name" value="Ribonuclease H-like superfamily/Ribonuclease H"/>
    <property type="match status" value="1"/>
</dbReference>
<dbReference type="PROSITE" id="PS50994">
    <property type="entry name" value="INTEGRASE"/>
    <property type="match status" value="1"/>
</dbReference>
<organism evidence="3 4">
    <name type="scientific">Epilithonimonas hispanica</name>
    <dbReference type="NCBI Taxonomy" id="358687"/>
    <lineage>
        <taxon>Bacteria</taxon>
        <taxon>Pseudomonadati</taxon>
        <taxon>Bacteroidota</taxon>
        <taxon>Flavobacteriia</taxon>
        <taxon>Flavobacteriales</taxon>
        <taxon>Weeksellaceae</taxon>
        <taxon>Chryseobacterium group</taxon>
        <taxon>Epilithonimonas</taxon>
    </lineage>
</organism>
<evidence type="ECO:0000256" key="1">
    <source>
        <dbReference type="SAM" id="MobiDB-lite"/>
    </source>
</evidence>
<dbReference type="InterPro" id="IPR012337">
    <property type="entry name" value="RNaseH-like_sf"/>
</dbReference>
<evidence type="ECO:0000259" key="2">
    <source>
        <dbReference type="PROSITE" id="PS50994"/>
    </source>
</evidence>
<dbReference type="InterPro" id="IPR001584">
    <property type="entry name" value="Integrase_cat-core"/>
</dbReference>
<dbReference type="EMBL" id="QNUG01000010">
    <property type="protein sequence ID" value="REC71344.1"/>
    <property type="molecule type" value="Genomic_DNA"/>
</dbReference>
<dbReference type="GO" id="GO:0015074">
    <property type="term" value="P:DNA integration"/>
    <property type="evidence" value="ECO:0007669"/>
    <property type="project" value="InterPro"/>
</dbReference>
<feature type="domain" description="Integrase catalytic" evidence="2">
    <location>
        <begin position="297"/>
        <end position="519"/>
    </location>
</feature>
<comment type="caution">
    <text evidence="3">The sequence shown here is derived from an EMBL/GenBank/DDBJ whole genome shotgun (WGS) entry which is preliminary data.</text>
</comment>
<dbReference type="RefSeq" id="WP_116033814.1">
    <property type="nucleotide sequence ID" value="NZ_JBHLVV010000052.1"/>
</dbReference>
<gene>
    <name evidence="3" type="ORF">DRF58_05885</name>
</gene>
<dbReference type="OrthoDB" id="913040at2"/>
<sequence>MNFRQGDIITRNTGDKQTVWVSQRLIIDVCGISDSHFRKNRTKYKESVQKCYHHHNILPDTGKSWRWAKMDAGFYYDLARISNKAPQNYRGYFGDSSALVKSYEDFINNTQISDFEDMFKRHLNRVFRTYLEFYNDANEVQRPALAKACAVIDFILEHKDNYPGTKSKIYKDLEPVLKKMDLQYIPHHHLRLKEKIDELFATESLAIPDIIKLPRTGNTNSMVFDDPELVSWAMQLRNMPKNYSNDYIIRKITDMCELVGKRTPSRRWYGQNIFEQNGTKFLTAKRYGSSRKSHIHKSYIPFANALFAGDCWEMDATRVNIVSHEVEVVNEETGKKTKADKFLMVVAIRDVHSGDVLGYSFSHSENHLVYADAMKMAVQKTGYLPYEIVTDRFPGHNTPQMEDLFARMEALGVHIEFAHDANRKAGVERFFRTLQQITMPDSDYFYGDGIQSRSLSAFRSPEYIAQIKKESKKAGFDMYKAVEESTFIIESFRDTLYSRYSRKHKNLQKSPRQIHNDSEKPHVIEVSEATVSMLFGLKKTIQIRNKGQIATEILGVKMSYFISRAYYDIIKNYHTESIVMSYDIEDLSVVFLWEKHGQLLKSLCEAEYFVEPQKYGPNKVMQQVGVAKAREKAINELKELDYQETIGEENLMLGRYGKKDELNTADDYYNNNQIPMKKVSGSDIQPDNNKGGDLGNYRSEW</sequence>
<evidence type="ECO:0000313" key="3">
    <source>
        <dbReference type="EMBL" id="REC71344.1"/>
    </source>
</evidence>